<dbReference type="AlphaFoldDB" id="A0A3N0CEQ5"/>
<reference evidence="2 3" key="1">
    <citation type="submission" date="2018-10" db="EMBL/GenBank/DDBJ databases">
        <title>Genome sequencing of Arthrobacter oryzae TNB02.</title>
        <authorList>
            <person name="Cho Y.-J."/>
            <person name="Cho A."/>
            <person name="Kim O.-S."/>
        </authorList>
    </citation>
    <scope>NUCLEOTIDE SEQUENCE [LARGE SCALE GENOMIC DNA]</scope>
    <source>
        <strain evidence="2 3">TNB02</strain>
    </source>
</reference>
<comment type="caution">
    <text evidence="2">The sequence shown here is derived from an EMBL/GenBank/DDBJ whole genome shotgun (WGS) entry which is preliminary data.</text>
</comment>
<name>A0A3N0CEQ5_9MICC</name>
<dbReference type="OrthoDB" id="4281720at2"/>
<dbReference type="Pfam" id="PF13276">
    <property type="entry name" value="HTH_21"/>
    <property type="match status" value="1"/>
</dbReference>
<feature type="domain" description="HTH-like" evidence="1">
    <location>
        <begin position="28"/>
        <end position="77"/>
    </location>
</feature>
<dbReference type="EMBL" id="RBED01000013">
    <property type="protein sequence ID" value="RNL61536.1"/>
    <property type="molecule type" value="Genomic_DNA"/>
</dbReference>
<dbReference type="RefSeq" id="WP_148045136.1">
    <property type="nucleotide sequence ID" value="NZ_RBED01000013.1"/>
</dbReference>
<dbReference type="InterPro" id="IPR025948">
    <property type="entry name" value="HTH-like_dom"/>
</dbReference>
<sequence length="88" mass="10377">MALNRSTYIKHLRGELSIRAIRRRIVVDYVVMIHGQSGGTYGWRRIRAELLDEYEMIVNRKLIKAVMREQRIAGVPRIKIFRNPLADK</sequence>
<evidence type="ECO:0000313" key="3">
    <source>
        <dbReference type="Proteomes" id="UP000273807"/>
    </source>
</evidence>
<evidence type="ECO:0000313" key="2">
    <source>
        <dbReference type="EMBL" id="RNL61536.1"/>
    </source>
</evidence>
<organism evidence="2 3">
    <name type="scientific">Arthrobacter oryzae</name>
    <dbReference type="NCBI Taxonomy" id="409290"/>
    <lineage>
        <taxon>Bacteria</taxon>
        <taxon>Bacillati</taxon>
        <taxon>Actinomycetota</taxon>
        <taxon>Actinomycetes</taxon>
        <taxon>Micrococcales</taxon>
        <taxon>Micrococcaceae</taxon>
        <taxon>Arthrobacter</taxon>
    </lineage>
</organism>
<dbReference type="Proteomes" id="UP000273807">
    <property type="component" value="Unassembled WGS sequence"/>
</dbReference>
<feature type="non-terminal residue" evidence="2">
    <location>
        <position position="88"/>
    </location>
</feature>
<proteinExistence type="predicted"/>
<gene>
    <name evidence="2" type="ORF">D7003_01355</name>
</gene>
<keyword evidence="3" id="KW-1185">Reference proteome</keyword>
<protein>
    <submittedName>
        <fullName evidence="2">Transposase</fullName>
    </submittedName>
</protein>
<accession>A0A3N0CEQ5</accession>
<evidence type="ECO:0000259" key="1">
    <source>
        <dbReference type="Pfam" id="PF13276"/>
    </source>
</evidence>